<dbReference type="Pfam" id="PF03761">
    <property type="entry name" value="DUF316"/>
    <property type="match status" value="1"/>
</dbReference>
<dbReference type="eggNOG" id="ENOG502TIYM">
    <property type="taxonomic scope" value="Eukaryota"/>
</dbReference>
<feature type="chain" id="PRO_5003173043" description="Peptidase S1 domain-containing protein" evidence="2">
    <location>
        <begin position="22"/>
        <end position="416"/>
    </location>
</feature>
<evidence type="ECO:0008006" key="5">
    <source>
        <dbReference type="Google" id="ProtNLM"/>
    </source>
</evidence>
<feature type="compositionally biased region" description="Low complexity" evidence="1">
    <location>
        <begin position="316"/>
        <end position="343"/>
    </location>
</feature>
<gene>
    <name evidence="3" type="ORF">CRE_28492</name>
</gene>
<dbReference type="STRING" id="31234.E3LMR6"/>
<dbReference type="PANTHER" id="PTHR34005">
    <property type="entry name" value="PROTEIN CBG15054-RELATED"/>
    <property type="match status" value="1"/>
</dbReference>
<evidence type="ECO:0000256" key="1">
    <source>
        <dbReference type="SAM" id="MobiDB-lite"/>
    </source>
</evidence>
<proteinExistence type="predicted"/>
<dbReference type="HOGENOM" id="CLU_660969_0_0_1"/>
<dbReference type="FunCoup" id="E3LMR6">
    <property type="interactions" value="545"/>
</dbReference>
<dbReference type="InParanoid" id="E3LMR6"/>
<dbReference type="OrthoDB" id="5877508at2759"/>
<dbReference type="EMBL" id="DS268411">
    <property type="protein sequence ID" value="EFP03053.1"/>
    <property type="molecule type" value="Genomic_DNA"/>
</dbReference>
<name>E3LMR6_CAERE</name>
<feature type="compositionally biased region" description="Polar residues" evidence="1">
    <location>
        <begin position="344"/>
        <end position="356"/>
    </location>
</feature>
<dbReference type="OMA" id="HDERNEI"/>
<protein>
    <recommendedName>
        <fullName evidence="5">Peptidase S1 domain-containing protein</fullName>
    </recommendedName>
</protein>
<keyword evidence="4" id="KW-1185">Reference proteome</keyword>
<feature type="region of interest" description="Disordered" evidence="1">
    <location>
        <begin position="314"/>
        <end position="364"/>
    </location>
</feature>
<dbReference type="PANTHER" id="PTHR34005:SF2">
    <property type="entry name" value="DUF4817 DOMAIN-CONTAINING PROTEIN-RELATED"/>
    <property type="match status" value="1"/>
</dbReference>
<dbReference type="InterPro" id="IPR005514">
    <property type="entry name" value="DUF316"/>
</dbReference>
<evidence type="ECO:0000313" key="3">
    <source>
        <dbReference type="EMBL" id="EFP03053.1"/>
    </source>
</evidence>
<organism evidence="4">
    <name type="scientific">Caenorhabditis remanei</name>
    <name type="common">Caenorhabditis vulgaris</name>
    <dbReference type="NCBI Taxonomy" id="31234"/>
    <lineage>
        <taxon>Eukaryota</taxon>
        <taxon>Metazoa</taxon>
        <taxon>Ecdysozoa</taxon>
        <taxon>Nematoda</taxon>
        <taxon>Chromadorea</taxon>
        <taxon>Rhabditida</taxon>
        <taxon>Rhabditina</taxon>
        <taxon>Rhabditomorpha</taxon>
        <taxon>Rhabditoidea</taxon>
        <taxon>Rhabditidae</taxon>
        <taxon>Peloderinae</taxon>
        <taxon>Caenorhabditis</taxon>
    </lineage>
</organism>
<dbReference type="Proteomes" id="UP000008281">
    <property type="component" value="Unassembled WGS sequence"/>
</dbReference>
<reference evidence="3" key="1">
    <citation type="submission" date="2007-07" db="EMBL/GenBank/DDBJ databases">
        <title>PCAP assembly of the Caenorhabditis remanei genome.</title>
        <authorList>
            <consortium name="The Caenorhabditis remanei Sequencing Consortium"/>
            <person name="Wilson R.K."/>
        </authorList>
    </citation>
    <scope>NUCLEOTIDE SEQUENCE [LARGE SCALE GENOMIC DNA]</scope>
    <source>
        <strain evidence="3">PB4641</strain>
    </source>
</reference>
<evidence type="ECO:0000313" key="4">
    <source>
        <dbReference type="Proteomes" id="UP000008281"/>
    </source>
</evidence>
<sequence>MNYQLIQFIALIIVLIGTSNGKLSPDQNEKRLEKCGKSKLVNSSGVCKNNEDSCEDVPFGTDTFMVRVLTEDHSETTSGGFFISSRHIMTSTQSVADENRKWLSDGEEMKDKNYKMQVPREYVENIRIVWDNCTLEDKENKDCIDNAMKAKNAYIFDPLREDWNRMFSPMLIELKEDHDEVMFPCIYHKDGKWILFILKLYTDIVDGYEIPNSATRNIYGFTAENGFSNMNYRRTTYADYSWDPFQITNGKNFKAMERGGPLLVYDVESYGTTVIGIDSSTGYRDNSPGTYSRDIRNFKDELCGFGGICQEETWRTTTTNDVPSSTSPSSSETNASTKSTNETDVTSNRSRSQILTTPIPLMTHHPYSEEYEMNNEDEHDERNEIDDDILLSEDDRNDGNSGSFGWILVLIYFSYV</sequence>
<keyword evidence="2" id="KW-0732">Signal</keyword>
<accession>E3LMR6</accession>
<evidence type="ECO:0000256" key="2">
    <source>
        <dbReference type="SAM" id="SignalP"/>
    </source>
</evidence>
<dbReference type="AlphaFoldDB" id="E3LMR6"/>
<feature type="signal peptide" evidence="2">
    <location>
        <begin position="1"/>
        <end position="21"/>
    </location>
</feature>